<dbReference type="STRING" id="1817893.AUJ66_01675"/>
<gene>
    <name evidence="2" type="ORF">AUJ66_01675</name>
</gene>
<dbReference type="Pfam" id="PF01261">
    <property type="entry name" value="AP_endonuc_2"/>
    <property type="match status" value="1"/>
</dbReference>
<feature type="domain" description="Xylose isomerase-like TIM barrel" evidence="1">
    <location>
        <begin position="21"/>
        <end position="269"/>
    </location>
</feature>
<reference evidence="2 3" key="1">
    <citation type="journal article" date="2016" name="Environ. Microbiol.">
        <title>Genomic resolution of a cold subsurface aquifer community provides metabolic insights for novel microbes adapted to high CO concentrations.</title>
        <authorList>
            <person name="Probst A.J."/>
            <person name="Castelle C.J."/>
            <person name="Singh A."/>
            <person name="Brown C.T."/>
            <person name="Anantharaman K."/>
            <person name="Sharon I."/>
            <person name="Hug L.A."/>
            <person name="Burstein D."/>
            <person name="Emerson J.B."/>
            <person name="Thomas B.C."/>
            <person name="Banfield J.F."/>
        </authorList>
    </citation>
    <scope>NUCLEOTIDE SEQUENCE [LARGE SCALE GENOMIC DNA]</scope>
    <source>
        <strain evidence="2">CG1_02_38_46</strain>
    </source>
</reference>
<dbReference type="InterPro" id="IPR013022">
    <property type="entry name" value="Xyl_isomerase-like_TIM-brl"/>
</dbReference>
<dbReference type="PANTHER" id="PTHR12110:SF41">
    <property type="entry name" value="INOSOSE DEHYDRATASE"/>
    <property type="match status" value="1"/>
</dbReference>
<sequence>MELCVFSKHLQESDYQNLGKALKSIGIEGVDLTVRKGGHVEPAEVKEKLPIAKEALLREGVKITMITTEITDINQLYAKDVLGAASNLGIGYFKLGYYAYQEFGSLRKLLREANAKLKDIAKFCEEKKIKAGYHNHSGNCLGASLPHLIDLLENCSPEWVGAYYDIGHAAIEGGYSGWKMNLDYISNRLFMVAVKDLSFARIKDVDPSSKWPWKTQVVPLGEGLVNWKEFSDFLKTLNFNGPLSMHSEYQLPVEQVVEQTKKDLTFLRKIL</sequence>
<proteinExistence type="predicted"/>
<name>A0A1J4SHH7_9BACT</name>
<organism evidence="2 3">
    <name type="scientific">Candidatus Desantisbacteria bacterium CG1_02_38_46</name>
    <dbReference type="NCBI Taxonomy" id="1817893"/>
    <lineage>
        <taxon>Bacteria</taxon>
        <taxon>Candidatus Desantisiibacteriota</taxon>
    </lineage>
</organism>
<dbReference type="SUPFAM" id="SSF51658">
    <property type="entry name" value="Xylose isomerase-like"/>
    <property type="match status" value="1"/>
</dbReference>
<accession>A0A1J4SHH7</accession>
<protein>
    <recommendedName>
        <fullName evidence="1">Xylose isomerase-like TIM barrel domain-containing protein</fullName>
    </recommendedName>
</protein>
<dbReference type="InterPro" id="IPR050312">
    <property type="entry name" value="IolE/XylAMocC-like"/>
</dbReference>
<evidence type="ECO:0000313" key="2">
    <source>
        <dbReference type="EMBL" id="OIN98076.1"/>
    </source>
</evidence>
<dbReference type="Proteomes" id="UP000182278">
    <property type="component" value="Unassembled WGS sequence"/>
</dbReference>
<dbReference type="EMBL" id="MNUO01000025">
    <property type="protein sequence ID" value="OIN98076.1"/>
    <property type="molecule type" value="Genomic_DNA"/>
</dbReference>
<comment type="caution">
    <text evidence="2">The sequence shown here is derived from an EMBL/GenBank/DDBJ whole genome shotgun (WGS) entry which is preliminary data.</text>
</comment>
<evidence type="ECO:0000313" key="3">
    <source>
        <dbReference type="Proteomes" id="UP000182278"/>
    </source>
</evidence>
<dbReference type="Gene3D" id="3.20.20.150">
    <property type="entry name" value="Divalent-metal-dependent TIM barrel enzymes"/>
    <property type="match status" value="1"/>
</dbReference>
<dbReference type="AlphaFoldDB" id="A0A1J4SHH7"/>
<dbReference type="PANTHER" id="PTHR12110">
    <property type="entry name" value="HYDROXYPYRUVATE ISOMERASE"/>
    <property type="match status" value="1"/>
</dbReference>
<evidence type="ECO:0000259" key="1">
    <source>
        <dbReference type="Pfam" id="PF01261"/>
    </source>
</evidence>
<dbReference type="InterPro" id="IPR036237">
    <property type="entry name" value="Xyl_isomerase-like_sf"/>
</dbReference>